<evidence type="ECO:0000313" key="7">
    <source>
        <dbReference type="Proteomes" id="UP001589619"/>
    </source>
</evidence>
<dbReference type="RefSeq" id="WP_344907587.1">
    <property type="nucleotide sequence ID" value="NZ_BAAAYO010000006.1"/>
</dbReference>
<evidence type="ECO:0000256" key="5">
    <source>
        <dbReference type="ARBA" id="ARBA00023136"/>
    </source>
</evidence>
<dbReference type="Gene3D" id="3.40.190.10">
    <property type="entry name" value="Periplasmic binding protein-like II"/>
    <property type="match status" value="2"/>
</dbReference>
<dbReference type="Proteomes" id="UP001589619">
    <property type="component" value="Unassembled WGS sequence"/>
</dbReference>
<dbReference type="EMBL" id="JBHMAG010000018">
    <property type="protein sequence ID" value="MFB9755126.1"/>
    <property type="molecule type" value="Genomic_DNA"/>
</dbReference>
<dbReference type="PANTHER" id="PTHR30024:SF43">
    <property type="entry name" value="BLL4572 PROTEIN"/>
    <property type="match status" value="1"/>
</dbReference>
<keyword evidence="4" id="KW-0997">Cell inner membrane</keyword>
<dbReference type="InterPro" id="IPR044527">
    <property type="entry name" value="NrtA/CpmA_ABC-bd_dom"/>
</dbReference>
<protein>
    <submittedName>
        <fullName evidence="6">ABC transporter substrate-binding protein</fullName>
    </submittedName>
</protein>
<name>A0ABV5W3X2_9BACL</name>
<gene>
    <name evidence="6" type="ORF">ACFFNY_26415</name>
</gene>
<dbReference type="CDD" id="cd13553">
    <property type="entry name" value="PBP2_NrtA_CpmA_like"/>
    <property type="match status" value="1"/>
</dbReference>
<keyword evidence="2" id="KW-0813">Transport</keyword>
<dbReference type="SUPFAM" id="SSF53850">
    <property type="entry name" value="Periplasmic binding protein-like II"/>
    <property type="match status" value="1"/>
</dbReference>
<comment type="caution">
    <text evidence="6">The sequence shown here is derived from an EMBL/GenBank/DDBJ whole genome shotgun (WGS) entry which is preliminary data.</text>
</comment>
<keyword evidence="3" id="KW-1003">Cell membrane</keyword>
<dbReference type="Pfam" id="PF13379">
    <property type="entry name" value="NMT1_2"/>
    <property type="match status" value="1"/>
</dbReference>
<evidence type="ECO:0000313" key="6">
    <source>
        <dbReference type="EMBL" id="MFB9755126.1"/>
    </source>
</evidence>
<proteinExistence type="predicted"/>
<accession>A0ABV5W3X2</accession>
<keyword evidence="5" id="KW-0472">Membrane</keyword>
<evidence type="ECO:0000256" key="3">
    <source>
        <dbReference type="ARBA" id="ARBA00022475"/>
    </source>
</evidence>
<evidence type="ECO:0000256" key="2">
    <source>
        <dbReference type="ARBA" id="ARBA00022448"/>
    </source>
</evidence>
<evidence type="ECO:0000256" key="1">
    <source>
        <dbReference type="ARBA" id="ARBA00004533"/>
    </source>
</evidence>
<dbReference type="PROSITE" id="PS51257">
    <property type="entry name" value="PROKAR_LIPOPROTEIN"/>
    <property type="match status" value="1"/>
</dbReference>
<comment type="subcellular location">
    <subcellularLocation>
        <location evidence="1">Cell inner membrane</location>
    </subcellularLocation>
</comment>
<reference evidence="6 7" key="1">
    <citation type="submission" date="2024-09" db="EMBL/GenBank/DDBJ databases">
        <authorList>
            <person name="Sun Q."/>
            <person name="Mori K."/>
        </authorList>
    </citation>
    <scope>NUCLEOTIDE SEQUENCE [LARGE SCALE GENOMIC DNA]</scope>
    <source>
        <strain evidence="6 7">JCM 12520</strain>
    </source>
</reference>
<dbReference type="PANTHER" id="PTHR30024">
    <property type="entry name" value="ALIPHATIC SULFONATES-BINDING PROTEIN-RELATED"/>
    <property type="match status" value="1"/>
</dbReference>
<evidence type="ECO:0000256" key="4">
    <source>
        <dbReference type="ARBA" id="ARBA00022519"/>
    </source>
</evidence>
<organism evidence="6 7">
    <name type="scientific">Paenibacillus hodogayensis</name>
    <dbReference type="NCBI Taxonomy" id="279208"/>
    <lineage>
        <taxon>Bacteria</taxon>
        <taxon>Bacillati</taxon>
        <taxon>Bacillota</taxon>
        <taxon>Bacilli</taxon>
        <taxon>Bacillales</taxon>
        <taxon>Paenibacillaceae</taxon>
        <taxon>Paenibacillus</taxon>
    </lineage>
</organism>
<sequence>MRLGLRTYRAWAVLLILTVMVAACGQGVKQAEAPAGKDSKKPVIKIGYLPITHAAPLFIEEELGKSKFKQFELQLVKFGSWPDLMDALNTGNIQGASVLIELAMRAKEQGIDLKAVALGHKDGNVVVTANDIQQVADLKGKSFAIPHKFSTHNVLLYLMLKQSGMKLSDLNVVELPPAEMPAALAEKRIAGYVVAEPFGARSVAIQKGKVLFQSEQLWNDSVDCGLVLRGDFIRSNKDAVAEFVAEYVKAGAVAERKDAQAKQILSKYMSVEDKVLDLSLQWIKYDELKLDAGSYKELQTYMKEMGLIPNPPSFEDFVDNSFIDEAMKR</sequence>
<keyword evidence="7" id="KW-1185">Reference proteome</keyword>